<feature type="domain" description="Aspartyl/asparaginy/proline hydroxylase" evidence="4">
    <location>
        <begin position="415"/>
        <end position="577"/>
    </location>
</feature>
<comment type="similarity">
    <text evidence="1">Belongs to the aspartyl/asparaginyl beta-hydroxylase family.</text>
</comment>
<evidence type="ECO:0000313" key="6">
    <source>
        <dbReference type="Proteomes" id="UP001224775"/>
    </source>
</evidence>
<keyword evidence="2" id="KW-0223">Dioxygenase</keyword>
<dbReference type="GO" id="GO:0016020">
    <property type="term" value="C:membrane"/>
    <property type="evidence" value="ECO:0007669"/>
    <property type="project" value="TreeGrafter"/>
</dbReference>
<keyword evidence="6" id="KW-1185">Reference proteome</keyword>
<evidence type="ECO:0000256" key="1">
    <source>
        <dbReference type="ARBA" id="ARBA00007730"/>
    </source>
</evidence>
<dbReference type="PANTHER" id="PTHR46332">
    <property type="entry name" value="ASPARTATE BETA-HYDROXYLASE DOMAIN-CONTAINING PROTEIN 2"/>
    <property type="match status" value="1"/>
</dbReference>
<evidence type="ECO:0000259" key="4">
    <source>
        <dbReference type="Pfam" id="PF05118"/>
    </source>
</evidence>
<dbReference type="Proteomes" id="UP001224775">
    <property type="component" value="Unassembled WGS sequence"/>
</dbReference>
<gene>
    <name evidence="5" type="ORF">QTG54_004047</name>
</gene>
<reference evidence="5" key="1">
    <citation type="submission" date="2023-06" db="EMBL/GenBank/DDBJ databases">
        <title>Survivors Of The Sea: Transcriptome response of Skeletonema marinoi to long-term dormancy.</title>
        <authorList>
            <person name="Pinder M.I.M."/>
            <person name="Kourtchenko O."/>
            <person name="Robertson E.K."/>
            <person name="Larsson T."/>
            <person name="Maumus F."/>
            <person name="Osuna-Cruz C.M."/>
            <person name="Vancaester E."/>
            <person name="Stenow R."/>
            <person name="Vandepoele K."/>
            <person name="Ploug H."/>
            <person name="Bruchert V."/>
            <person name="Godhe A."/>
            <person name="Topel M."/>
        </authorList>
    </citation>
    <scope>NUCLEOTIDE SEQUENCE</scope>
    <source>
        <strain evidence="5">R05AC</strain>
    </source>
</reference>
<dbReference type="PANTHER" id="PTHR46332:SF5">
    <property type="entry name" value="ASPARTATE BETA-HYDROXYLASE DOMAIN CONTAINING 2"/>
    <property type="match status" value="1"/>
</dbReference>
<dbReference type="SUPFAM" id="SSF51197">
    <property type="entry name" value="Clavaminate synthase-like"/>
    <property type="match status" value="1"/>
</dbReference>
<dbReference type="EC" id="1.14.11.16" evidence="5"/>
<comment type="caution">
    <text evidence="5">The sequence shown here is derived from an EMBL/GenBank/DDBJ whole genome shotgun (WGS) entry which is preliminary data.</text>
</comment>
<dbReference type="InterPro" id="IPR007803">
    <property type="entry name" value="Asp/Arg/Pro-Hydrxlase"/>
</dbReference>
<dbReference type="InterPro" id="IPR027443">
    <property type="entry name" value="IPNS-like_sf"/>
</dbReference>
<dbReference type="EMBL" id="JATAAI010000006">
    <property type="protein sequence ID" value="KAK1744756.1"/>
    <property type="molecule type" value="Genomic_DNA"/>
</dbReference>
<dbReference type="Pfam" id="PF05118">
    <property type="entry name" value="Asp_Arg_Hydrox"/>
    <property type="match status" value="1"/>
</dbReference>
<name>A0AAD8YDZ3_9STRA</name>
<accession>A0AAD8YDZ3</accession>
<keyword evidence="3 5" id="KW-0560">Oxidoreductase</keyword>
<protein>
    <submittedName>
        <fullName evidence="5">Aspartyl/asparaginyl beta-hydroxylase</fullName>
        <ecNumber evidence="5">1.14.11.16</ecNumber>
    </submittedName>
</protein>
<dbReference type="Gene3D" id="2.60.120.330">
    <property type="entry name" value="B-lactam Antibiotic, Isopenicillin N Synthase, Chain"/>
    <property type="match status" value="1"/>
</dbReference>
<sequence length="602" mass="67811">MASANHCCIGCTGSNQRSIQKKCRLVQSGDGTKKLIPAVQLEDLTRSQLKAHCDQIPADVDCEDENCYSPVTFYDSDDAYLLKCRPISLDDDGVRTIFGIREAAMSAAASTPSVNVTWFEPKVVDDEEMNQYSCCCEHPRGSWKRQDSNKLDSNGLHHQTISSVQYEGNVRIIDLTKLQDVRKNDEAGFRPSFDSSKKIFHLLRSTLNCKTDDQLDELHCASPWKTIYREGVERQNPNDDARHDNPQIVASNEDQIVALLIKSPLVPSNTSSSWDELERKEYCELLDFRVGDAAPSYNLYSTMQLGTRDNFYEALYQNTNCEANDVTNCSSSGAVSLFVYRKLPPRDLLNIVRGEGNKYPGCLIETFLDHPEESDDDDGSDLPIEPILRQRMVSPPYLNHHEEFPRLLDPLLQRMDDIRREAKLIPQWTAWPERNHYSSGEENAGASWTIFPLCYTFPANDVTQRTFIDKTCAFAPATTALLQGIGLPLRTALFSRLDPNTKLGTHTGWSDLANYVIRVHIPLVVPQGDVCGTWVDGCVETQDAGRIVCFDDSKVHRAFNYSETEERIVLIIDLERPSNLPRGTAKGGHTDELDAFIQELTK</sequence>
<organism evidence="5 6">
    <name type="scientific">Skeletonema marinoi</name>
    <dbReference type="NCBI Taxonomy" id="267567"/>
    <lineage>
        <taxon>Eukaryota</taxon>
        <taxon>Sar</taxon>
        <taxon>Stramenopiles</taxon>
        <taxon>Ochrophyta</taxon>
        <taxon>Bacillariophyta</taxon>
        <taxon>Coscinodiscophyceae</taxon>
        <taxon>Thalassiosirophycidae</taxon>
        <taxon>Thalassiosirales</taxon>
        <taxon>Skeletonemataceae</taxon>
        <taxon>Skeletonema</taxon>
        <taxon>Skeletonema marinoi-dohrnii complex</taxon>
    </lineage>
</organism>
<evidence type="ECO:0000256" key="2">
    <source>
        <dbReference type="ARBA" id="ARBA00022964"/>
    </source>
</evidence>
<dbReference type="AlphaFoldDB" id="A0AAD8YDZ3"/>
<evidence type="ECO:0000313" key="5">
    <source>
        <dbReference type="EMBL" id="KAK1744756.1"/>
    </source>
</evidence>
<dbReference type="InterPro" id="IPR051821">
    <property type="entry name" value="Asp/Asn_beta-hydroxylase"/>
</dbReference>
<evidence type="ECO:0000256" key="3">
    <source>
        <dbReference type="ARBA" id="ARBA00023002"/>
    </source>
</evidence>
<proteinExistence type="inferred from homology"/>
<dbReference type="GO" id="GO:0062101">
    <property type="term" value="F:peptidyl-aspartic acid 3-dioxygenase activity"/>
    <property type="evidence" value="ECO:0007669"/>
    <property type="project" value="UniProtKB-EC"/>
</dbReference>